<evidence type="ECO:0000313" key="2">
    <source>
        <dbReference type="Proteomes" id="UP001161247"/>
    </source>
</evidence>
<reference evidence="1" key="1">
    <citation type="submission" date="2023-03" db="EMBL/GenBank/DDBJ databases">
        <authorList>
            <person name="Julca I."/>
        </authorList>
    </citation>
    <scope>NUCLEOTIDE SEQUENCE</scope>
</reference>
<name>A0AAV1DUX8_OLDCO</name>
<evidence type="ECO:0000313" key="1">
    <source>
        <dbReference type="EMBL" id="CAI9111696.1"/>
    </source>
</evidence>
<dbReference type="EMBL" id="OX459124">
    <property type="protein sequence ID" value="CAI9111696.1"/>
    <property type="molecule type" value="Genomic_DNA"/>
</dbReference>
<sequence length="100" mass="11526">MDWWDIRNPEAPLTTVKFHSEPVLSLSVYWPCGGGISGGDNKKIVMLTLDYGSRHFSKIMRRAMPSLVILELNLIFLRNYVLTKLRKSNQHAEQGIFQHL</sequence>
<organism evidence="1 2">
    <name type="scientific">Oldenlandia corymbosa var. corymbosa</name>
    <dbReference type="NCBI Taxonomy" id="529605"/>
    <lineage>
        <taxon>Eukaryota</taxon>
        <taxon>Viridiplantae</taxon>
        <taxon>Streptophyta</taxon>
        <taxon>Embryophyta</taxon>
        <taxon>Tracheophyta</taxon>
        <taxon>Spermatophyta</taxon>
        <taxon>Magnoliopsida</taxon>
        <taxon>eudicotyledons</taxon>
        <taxon>Gunneridae</taxon>
        <taxon>Pentapetalae</taxon>
        <taxon>asterids</taxon>
        <taxon>lamiids</taxon>
        <taxon>Gentianales</taxon>
        <taxon>Rubiaceae</taxon>
        <taxon>Rubioideae</taxon>
        <taxon>Spermacoceae</taxon>
        <taxon>Hedyotis-Oldenlandia complex</taxon>
        <taxon>Oldenlandia</taxon>
    </lineage>
</organism>
<dbReference type="Proteomes" id="UP001161247">
    <property type="component" value="Chromosome 7"/>
</dbReference>
<keyword evidence="2" id="KW-1185">Reference proteome</keyword>
<protein>
    <submittedName>
        <fullName evidence="1">OLC1v1011983C1</fullName>
    </submittedName>
</protein>
<gene>
    <name evidence="1" type="ORF">OLC1_LOCUS19022</name>
</gene>
<dbReference type="AlphaFoldDB" id="A0AAV1DUX8"/>
<proteinExistence type="predicted"/>
<accession>A0AAV1DUX8</accession>